<evidence type="ECO:0000313" key="2">
    <source>
        <dbReference type="Proteomes" id="UP000319783"/>
    </source>
</evidence>
<dbReference type="AlphaFoldDB" id="A0A533QAG5"/>
<dbReference type="EMBL" id="SULG01000039">
    <property type="protein sequence ID" value="TLD41672.1"/>
    <property type="molecule type" value="Genomic_DNA"/>
</dbReference>
<evidence type="ECO:0000313" key="1">
    <source>
        <dbReference type="EMBL" id="TLD41672.1"/>
    </source>
</evidence>
<comment type="caution">
    <text evidence="1">The sequence shown here is derived from an EMBL/GenBank/DDBJ whole genome shotgun (WGS) entry which is preliminary data.</text>
</comment>
<name>A0A533QAG5_9BACT</name>
<dbReference type="Proteomes" id="UP000319783">
    <property type="component" value="Unassembled WGS sequence"/>
</dbReference>
<organism evidence="1 2">
    <name type="scientific">Candidatus Jettenia ecosi</name>
    <dbReference type="NCBI Taxonomy" id="2494326"/>
    <lineage>
        <taxon>Bacteria</taxon>
        <taxon>Pseudomonadati</taxon>
        <taxon>Planctomycetota</taxon>
        <taxon>Candidatus Brocadiia</taxon>
        <taxon>Candidatus Brocadiales</taxon>
        <taxon>Candidatus Brocadiaceae</taxon>
        <taxon>Candidatus Jettenia</taxon>
    </lineage>
</organism>
<reference evidence="1 2" key="1">
    <citation type="submission" date="2019-04" db="EMBL/GenBank/DDBJ databases">
        <title>Genome of a novel bacterium Candidatus Jettenia ecosi reconstructed from metagenome of an anammox bioreactor.</title>
        <authorList>
            <person name="Mardanov A.V."/>
            <person name="Beletsky A.V."/>
            <person name="Ravin N.V."/>
            <person name="Botchkova E.A."/>
            <person name="Litti Y.V."/>
            <person name="Nozhevnikova A.N."/>
        </authorList>
    </citation>
    <scope>NUCLEOTIDE SEQUENCE [LARGE SCALE GENOMIC DNA]</scope>
    <source>
        <strain evidence="1">J2</strain>
    </source>
</reference>
<protein>
    <submittedName>
        <fullName evidence="1">Uncharacterized protein</fullName>
    </submittedName>
</protein>
<sequence length="44" mass="5497">MGYEPGFLVNKFQEGETNHEKQIFLFFINDSFIFIRWHKPEYLW</sequence>
<proteinExistence type="predicted"/>
<gene>
    <name evidence="1" type="ORF">JETT_2033</name>
</gene>
<accession>A0A533QAG5</accession>